<reference evidence="2" key="1">
    <citation type="submission" date="2021-09" db="EMBL/GenBank/DDBJ databases">
        <title>Fulvivirga sp. isolated from coastal sediment.</title>
        <authorList>
            <person name="Yu H."/>
        </authorList>
    </citation>
    <scope>NUCLEOTIDE SEQUENCE</scope>
    <source>
        <strain evidence="2">1062</strain>
    </source>
</reference>
<keyword evidence="1" id="KW-1133">Transmembrane helix</keyword>
<accession>A0A9X1HKM1</accession>
<evidence type="ECO:0000256" key="1">
    <source>
        <dbReference type="SAM" id="Phobius"/>
    </source>
</evidence>
<name>A0A9X1HKM1_9BACT</name>
<dbReference type="RefSeq" id="WP_225697097.1">
    <property type="nucleotide sequence ID" value="NZ_JAIXNE010000001.1"/>
</dbReference>
<evidence type="ECO:0000313" key="3">
    <source>
        <dbReference type="Proteomes" id="UP001139409"/>
    </source>
</evidence>
<dbReference type="EMBL" id="JAIXNE010000001">
    <property type="protein sequence ID" value="MCA6073989.1"/>
    <property type="molecule type" value="Genomic_DNA"/>
</dbReference>
<sequence>MDSIIDLGTVLVLAITLIVNYLAFKSLNRRNVSEALPFFVFVEDKLKPEPNQSPFGSSEYFYENKGKWAFDLIIIVELAEKQIDTNKILFTYSKDVIPSNLPPRKAFQIYCSSINVPTNGTFSIEIFQYKDLEEFYNESFEFKLYFTDAYSNCYEQYLHLTPIMRAFNPEPPVRIRSTIYRQKFQEAIEIESAHRSKFDTDRMYGRMHRMRNRLFS</sequence>
<gene>
    <name evidence="2" type="ORF">LDX50_03865</name>
</gene>
<protein>
    <submittedName>
        <fullName evidence="2">Uncharacterized protein</fullName>
    </submittedName>
</protein>
<organism evidence="2 3">
    <name type="scientific">Fulvivirga sedimenti</name>
    <dbReference type="NCBI Taxonomy" id="2879465"/>
    <lineage>
        <taxon>Bacteria</taxon>
        <taxon>Pseudomonadati</taxon>
        <taxon>Bacteroidota</taxon>
        <taxon>Cytophagia</taxon>
        <taxon>Cytophagales</taxon>
        <taxon>Fulvivirgaceae</taxon>
        <taxon>Fulvivirga</taxon>
    </lineage>
</organism>
<keyword evidence="3" id="KW-1185">Reference proteome</keyword>
<evidence type="ECO:0000313" key="2">
    <source>
        <dbReference type="EMBL" id="MCA6073989.1"/>
    </source>
</evidence>
<keyword evidence="1" id="KW-0812">Transmembrane</keyword>
<proteinExistence type="predicted"/>
<dbReference type="Proteomes" id="UP001139409">
    <property type="component" value="Unassembled WGS sequence"/>
</dbReference>
<dbReference type="AlphaFoldDB" id="A0A9X1HKM1"/>
<feature type="transmembrane region" description="Helical" evidence="1">
    <location>
        <begin position="6"/>
        <end position="24"/>
    </location>
</feature>
<keyword evidence="1" id="KW-0472">Membrane</keyword>
<comment type="caution">
    <text evidence="2">The sequence shown here is derived from an EMBL/GenBank/DDBJ whole genome shotgun (WGS) entry which is preliminary data.</text>
</comment>